<evidence type="ECO:0000256" key="1">
    <source>
        <dbReference type="ARBA" id="ARBA00004613"/>
    </source>
</evidence>
<dbReference type="GO" id="GO:0005737">
    <property type="term" value="C:cytoplasm"/>
    <property type="evidence" value="ECO:0007669"/>
    <property type="project" value="InterPro"/>
</dbReference>
<dbReference type="KEGG" id="xne:XNC1_2186"/>
<dbReference type="InterPro" id="IPR022045">
    <property type="entry name" value="TcdB_toxin_mid/N"/>
</dbReference>
<dbReference type="RefSeq" id="WP_013184295.1">
    <property type="nucleotide sequence ID" value="NC_014228.1"/>
</dbReference>
<gene>
    <name evidence="7" type="primary">tcdB2</name>
    <name evidence="7" type="ordered locus">XNC1_2186</name>
</gene>
<feature type="domain" description="Insecticide toxin TcdB middle/N-terminal" evidence="6">
    <location>
        <begin position="672"/>
        <end position="837"/>
    </location>
</feature>
<evidence type="ECO:0000313" key="8">
    <source>
        <dbReference type="Proteomes" id="UP000008075"/>
    </source>
</evidence>
<reference evidence="7 8" key="1">
    <citation type="journal article" date="2011" name="PLoS ONE">
        <title>The entomopathogenic bacterial endosymbionts xenorhabdus and photorhabdus: convergent lifestyles from divergent genomes.</title>
        <authorList>
            <person name="Chaston J.M."/>
            <person name="Suen G."/>
            <person name="Tucker S.L."/>
            <person name="Andersen A.W."/>
            <person name="Bhasin A."/>
            <person name="Bode E."/>
            <person name="Bode H.B."/>
            <person name="Brachmann A.O."/>
            <person name="Cowles C.E."/>
            <person name="Cowles K.N."/>
            <person name="Darby C."/>
            <person name="de Leon L."/>
            <person name="Drace K."/>
            <person name="Du Z."/>
            <person name="Givaudan A."/>
            <person name="Herbert Tran E.E."/>
            <person name="Jewell K.A."/>
            <person name="Knack J.J."/>
            <person name="Krasomil-Osterfeld K.C."/>
            <person name="Kukor R."/>
            <person name="Lanois A."/>
            <person name="Latreille P."/>
            <person name="Leimgruber N.K."/>
            <person name="Lipke C.M."/>
            <person name="Liu R."/>
            <person name="Lu X."/>
            <person name="Martens E.C."/>
            <person name="Marri P.R."/>
            <person name="Medigue C."/>
            <person name="Menard M.L."/>
            <person name="Miller N.M."/>
            <person name="Morales-Soto N."/>
            <person name="Norton S."/>
            <person name="Ogier J.C."/>
            <person name="Orchard S.S."/>
            <person name="Park D."/>
            <person name="Park Y."/>
            <person name="Qurollo B.A."/>
            <person name="Sugar D.R."/>
            <person name="Richards G.R."/>
            <person name="Rouy Z."/>
            <person name="Slominski B."/>
            <person name="Slominski K."/>
            <person name="Snyder H."/>
            <person name="Tjaden B.C."/>
            <person name="van der Hoeven R."/>
            <person name="Welch R.D."/>
            <person name="Wheeler C."/>
            <person name="Xiang B."/>
            <person name="Barbazuk B."/>
            <person name="Gaudriault S."/>
            <person name="Goodner B."/>
            <person name="Slater S.C."/>
            <person name="Forst S."/>
            <person name="Goldman B.S."/>
            <person name="Goodrich-Blair H."/>
        </authorList>
    </citation>
    <scope>NUCLEOTIDE SEQUENCE [LARGE SCALE GENOMIC DNA]</scope>
    <source>
        <strain evidence="8">ATCC 19061 / DSM 3370 / CCUG 14189 / LMG 1036 / NCIMB 9965 / AN6</strain>
    </source>
</reference>
<evidence type="ECO:0000259" key="6">
    <source>
        <dbReference type="Pfam" id="PF12256"/>
    </source>
</evidence>
<dbReference type="eggNOG" id="COG3209">
    <property type="taxonomic scope" value="Bacteria"/>
</dbReference>
<dbReference type="EMBL" id="FN667742">
    <property type="protein sequence ID" value="CBJ90245.1"/>
    <property type="molecule type" value="Genomic_DNA"/>
</dbReference>
<dbReference type="GO" id="GO:0005576">
    <property type="term" value="C:extracellular region"/>
    <property type="evidence" value="ECO:0007669"/>
    <property type="project" value="UniProtKB-SubCell"/>
</dbReference>
<dbReference type="InterPro" id="IPR028994">
    <property type="entry name" value="Integrin_alpha_N"/>
</dbReference>
<protein>
    <submittedName>
        <fullName evidence="7">B component of insecticidal toxin complex (Tc)</fullName>
    </submittedName>
</protein>
<feature type="compositionally biased region" description="Polar residues" evidence="4">
    <location>
        <begin position="1"/>
        <end position="11"/>
    </location>
</feature>
<evidence type="ECO:0000313" key="7">
    <source>
        <dbReference type="EMBL" id="CBJ90245.1"/>
    </source>
</evidence>
<evidence type="ECO:0000259" key="5">
    <source>
        <dbReference type="Pfam" id="PF12255"/>
    </source>
</evidence>
<organism evidence="7 8">
    <name type="scientific">Xenorhabdus nematophila (strain ATCC 19061 / DSM 3370 / CCUG 14189 / LMG 1036 / NCIMB 9965 / AN6)</name>
    <dbReference type="NCBI Taxonomy" id="406817"/>
    <lineage>
        <taxon>Bacteria</taxon>
        <taxon>Pseudomonadati</taxon>
        <taxon>Pseudomonadota</taxon>
        <taxon>Gammaproteobacteria</taxon>
        <taxon>Enterobacterales</taxon>
        <taxon>Morganellaceae</taxon>
        <taxon>Xenorhabdus</taxon>
    </lineage>
</organism>
<dbReference type="SUPFAM" id="SSF69318">
    <property type="entry name" value="Integrin alpha N-terminal domain"/>
    <property type="match status" value="1"/>
</dbReference>
<dbReference type="STRING" id="406817.XNC1_2186"/>
<feature type="domain" description="Insecticide toxin TcdB middle/C-terminal" evidence="5">
    <location>
        <begin position="885"/>
        <end position="1030"/>
    </location>
</feature>
<feature type="region of interest" description="Disordered" evidence="4">
    <location>
        <begin position="1249"/>
        <end position="1268"/>
    </location>
</feature>
<dbReference type="InterPro" id="IPR003284">
    <property type="entry name" value="Sal_SpvB"/>
</dbReference>
<feature type="region of interest" description="Disordered" evidence="4">
    <location>
        <begin position="1"/>
        <end position="20"/>
    </location>
</feature>
<keyword evidence="2" id="KW-0964">Secreted</keyword>
<accession>D3VFD1</accession>
<dbReference type="Proteomes" id="UP000008075">
    <property type="component" value="Chromosome"/>
</dbReference>
<name>D3VFD1_XENNA</name>
<sequence>MKQSSTFSVTELSLPKGGGNITGMGEAMTPAGPDGMAGLSLPLPISAGRGYAPSLSLSYSSGLGNGPFGLGWQCPVMAIRRRTHRGVPHYDKTDTFLGPDGEVLVAALNETQQPDIRSASTLQGVELGDNYIVTGYHSRQEQQFNRFEYWQPKTKPQQGDFWLIYGTDGQKHLLGRNTEARIFNPQQTKSQHTEQTAQWLLESSVSTHGEQIYYEYRCEDDMACSLTEIQLHPQSRSQRYLFAVHYGNISASDQLLGLDTNKKISIDNWLFHLVFDYGERSVQLSDKPAFTSSKKWLCREDCFSRYEYGFEVRTRRLCRQILMYHNIKALDPSANNDDIDQIALVVRLILQYDEKAVASTLTMIQRVGHEIEKDKSGVFHALPPLELSYQPFELKQHSQWQSMEMPASFYPHQHWQFVDLKGEGIPGLLYQERGSWWYRAPQRSPGKNQPDAVIWDDIQPLPAIPSLQENASLFDINGDGQLDWIITGSGLQGYYSQRPDGDWTNFTPIQALPVEYFHPRAQLADIIGAGLSDLVLIGPKSVRLYANQRTGFNTGQTVIQSEGITLPIPGMDARRLVAFSDMLGSGQAHLVEINANGVTCWPNLGQGRFGQPLALSGFNLPENDFNPDRVYLADIDSSGTTDLIYACADHLRIFINQSGNHFVESETLPLPQNMRFDNTCQLQVADIQGLGVASLILSQAHGGQQNSTQHWRYDLAKQKPWLLNEMNNNIGAHHTLHYRSSAQFWLDEKAALIAAGKKPVCYLPFPIHTLWQTEITDEISGNRLINEVRYKHGAWDRCEREFRGFGYVEQRDTNQRAQGSASERTAPALSKNWYATGLPEIDKNLSEQYWQGDQKAFAQFNPRFTIWKNNDDAPLTTPDTLNDYWFNRALKGQLLRSELYGLDNNSQESIPYTVSEHRPQVRRFPAEGNQFIYWTSVLESRQYHYERISRDPQCNQSVTLKTDKYGHPLQQISIQYPRRPLSDIQHAYPKTLPANLPKDSDDKQQHVLRLNHQLSNWYHLVDTEYRVLGLPHETRQDAFIYNENETPANGFTLEKVNELLKSDKSSPEYLGQQRTFYTDGSGKKPIAKPTPQALVAFTETAIFTKSQLSSVFDGKMTEQERNDLLKQGGYQKGNIVCFDTKKKDKKNSPEIWVARQGYTNYGGSEQFWRPMTQRNSLLTGQYRLTWDPHYCVITKTKDAAGLTTRVKKYDWRFLLPVHLVDINDNHHFVTLDTLGRFITQRFWGTEEGKTAGYSEPQDAPFPTSEQPASDCDTTIKQLVVQGKPLPVANYQLYYPASWMLSLKNKKVTSLLNSSDWQALDKQTISTEDGYIRTLSLHRWIEKQLNHTILKAQLNQLSRLPPHSLTLITDRYDSDSRQQIHQQVIFSDGFGRPLQSAMRHEEGEAWQRTSDGKLIAKLEKTKYRWAVTGRTEYDNKGQVIRSYQPYYLDDWRYVTDDSTRKNAYADTHYYDPVGREISVKTAKDWLRRVQYYPWFTVSEDENDTAAEIAEKTSKTTP</sequence>
<comment type="subcellular location">
    <subcellularLocation>
        <location evidence="1">Secreted</location>
    </subcellularLocation>
</comment>
<dbReference type="Pfam" id="PF12256">
    <property type="entry name" value="TcdB_toxin_midN"/>
    <property type="match status" value="1"/>
</dbReference>
<keyword evidence="3" id="KW-0843">Virulence</keyword>
<dbReference type="Pfam" id="PF12255">
    <property type="entry name" value="TcdB_toxin_midC"/>
    <property type="match status" value="1"/>
</dbReference>
<dbReference type="Pfam" id="PF03534">
    <property type="entry name" value="SpvB"/>
    <property type="match status" value="1"/>
</dbReference>
<dbReference type="InterPro" id="IPR022044">
    <property type="entry name" value="TcdB_toxin_mid/C"/>
</dbReference>
<proteinExistence type="predicted"/>
<keyword evidence="8" id="KW-1185">Reference proteome</keyword>
<dbReference type="HOGENOM" id="CLU_000672_0_0_6"/>
<dbReference type="PRINTS" id="PR01341">
    <property type="entry name" value="SALSPVBPROT"/>
</dbReference>
<evidence type="ECO:0000256" key="4">
    <source>
        <dbReference type="SAM" id="MobiDB-lite"/>
    </source>
</evidence>
<evidence type="ECO:0000256" key="3">
    <source>
        <dbReference type="ARBA" id="ARBA00023026"/>
    </source>
</evidence>
<dbReference type="GeneID" id="24902963"/>
<evidence type="ECO:0000256" key="2">
    <source>
        <dbReference type="ARBA" id="ARBA00022525"/>
    </source>
</evidence>